<comment type="caution">
    <text evidence="2">The sequence shown here is derived from an EMBL/GenBank/DDBJ whole genome shotgun (WGS) entry which is preliminary data.</text>
</comment>
<dbReference type="EMBL" id="LNIX01000005">
    <property type="protein sequence ID" value="OXA54008.1"/>
    <property type="molecule type" value="Genomic_DNA"/>
</dbReference>
<keyword evidence="1" id="KW-0812">Transmembrane</keyword>
<feature type="transmembrane region" description="Helical" evidence="1">
    <location>
        <begin position="51"/>
        <end position="75"/>
    </location>
</feature>
<gene>
    <name evidence="2" type="ORF">Fcan01_11609</name>
</gene>
<accession>A0A226E9M5</accession>
<evidence type="ECO:0000313" key="3">
    <source>
        <dbReference type="Proteomes" id="UP000198287"/>
    </source>
</evidence>
<keyword evidence="3" id="KW-1185">Reference proteome</keyword>
<sequence length="177" mass="19163">MSSTYAGGNAGADVDQESSKIGNATDTTSSLRIYRYVQILEKSFNAFLTKIIIPTVITCIPAIQIFGLFVCITLHENIPLPGFAIFPLLGVLAGINNILVISLASMVNVSSERVLVTLTKKIVSSEVKKRGLLRRELRSCGALKIKFGSNFIDKGTPLIMQNFCIHQTVSLCLVVTG</sequence>
<dbReference type="Proteomes" id="UP000198287">
    <property type="component" value="Unassembled WGS sequence"/>
</dbReference>
<evidence type="ECO:0000256" key="1">
    <source>
        <dbReference type="SAM" id="Phobius"/>
    </source>
</evidence>
<name>A0A226E9M5_FOLCA</name>
<dbReference type="AlphaFoldDB" id="A0A226E9M5"/>
<feature type="transmembrane region" description="Helical" evidence="1">
    <location>
        <begin position="81"/>
        <end position="104"/>
    </location>
</feature>
<evidence type="ECO:0000313" key="2">
    <source>
        <dbReference type="EMBL" id="OXA54008.1"/>
    </source>
</evidence>
<organism evidence="2 3">
    <name type="scientific">Folsomia candida</name>
    <name type="common">Springtail</name>
    <dbReference type="NCBI Taxonomy" id="158441"/>
    <lineage>
        <taxon>Eukaryota</taxon>
        <taxon>Metazoa</taxon>
        <taxon>Ecdysozoa</taxon>
        <taxon>Arthropoda</taxon>
        <taxon>Hexapoda</taxon>
        <taxon>Collembola</taxon>
        <taxon>Entomobryomorpha</taxon>
        <taxon>Isotomoidea</taxon>
        <taxon>Isotomidae</taxon>
        <taxon>Proisotominae</taxon>
        <taxon>Folsomia</taxon>
    </lineage>
</organism>
<keyword evidence="1" id="KW-1133">Transmembrane helix</keyword>
<reference evidence="2 3" key="1">
    <citation type="submission" date="2015-12" db="EMBL/GenBank/DDBJ databases">
        <title>The genome of Folsomia candida.</title>
        <authorList>
            <person name="Faddeeva A."/>
            <person name="Derks M.F."/>
            <person name="Anvar Y."/>
            <person name="Smit S."/>
            <person name="Van Straalen N."/>
            <person name="Roelofs D."/>
        </authorList>
    </citation>
    <scope>NUCLEOTIDE SEQUENCE [LARGE SCALE GENOMIC DNA]</scope>
    <source>
        <strain evidence="2 3">VU population</strain>
        <tissue evidence="2">Whole body</tissue>
    </source>
</reference>
<keyword evidence="1" id="KW-0472">Membrane</keyword>
<proteinExistence type="predicted"/>
<protein>
    <submittedName>
        <fullName evidence="2">Uncharacterized protein</fullName>
    </submittedName>
</protein>